<protein>
    <submittedName>
        <fullName evidence="1">Uncharacterized protein</fullName>
    </submittedName>
</protein>
<reference evidence="1 2" key="1">
    <citation type="journal article" date="2022" name="Hortic Res">
        <title>A haplotype resolved chromosomal level avocado genome allows analysis of novel avocado genes.</title>
        <authorList>
            <person name="Nath O."/>
            <person name="Fletcher S.J."/>
            <person name="Hayward A."/>
            <person name="Shaw L.M."/>
            <person name="Masouleh A.K."/>
            <person name="Furtado A."/>
            <person name="Henry R.J."/>
            <person name="Mitter N."/>
        </authorList>
    </citation>
    <scope>NUCLEOTIDE SEQUENCE [LARGE SCALE GENOMIC DNA]</scope>
    <source>
        <strain evidence="2">cv. Hass</strain>
    </source>
</reference>
<proteinExistence type="predicted"/>
<sequence>MNSHLLFLFFSLMTIFIRTSISQGDSNGQNPICAPLKFNYGRISSITYPFSIEGRPKNCSYPGFNLTCNNNSPEMEIGSKTYFVKAIDYDSQMLTIVDTDVNGKDCSLRASSSTLDFSRFAYTPNDVNLTFYYNCSNLSRNSSLNLAPCMYNESISSYYMVGQGPDPYENCLASVFTILDSTASRLENKLTTFGDAMEDGFNVSWVAGAGKCRDCIVSGGNCGYDSDQPDLPVCHCGHKAYTGICPLQMQIVSGFSHFDHEEANQPMLGRLSMVTSRSLIGFPMVTLGKSLGGS</sequence>
<gene>
    <name evidence="1" type="ORF">MRB53_004667</name>
</gene>
<dbReference type="EMBL" id="CM056810">
    <property type="protein sequence ID" value="KAJ8642919.1"/>
    <property type="molecule type" value="Genomic_DNA"/>
</dbReference>
<name>A0ACC2MBC5_PERAE</name>
<keyword evidence="2" id="KW-1185">Reference proteome</keyword>
<evidence type="ECO:0000313" key="1">
    <source>
        <dbReference type="EMBL" id="KAJ8642919.1"/>
    </source>
</evidence>
<dbReference type="Proteomes" id="UP001234297">
    <property type="component" value="Chromosome 2"/>
</dbReference>
<evidence type="ECO:0000313" key="2">
    <source>
        <dbReference type="Proteomes" id="UP001234297"/>
    </source>
</evidence>
<accession>A0ACC2MBC5</accession>
<organism evidence="1 2">
    <name type="scientific">Persea americana</name>
    <name type="common">Avocado</name>
    <dbReference type="NCBI Taxonomy" id="3435"/>
    <lineage>
        <taxon>Eukaryota</taxon>
        <taxon>Viridiplantae</taxon>
        <taxon>Streptophyta</taxon>
        <taxon>Embryophyta</taxon>
        <taxon>Tracheophyta</taxon>
        <taxon>Spermatophyta</taxon>
        <taxon>Magnoliopsida</taxon>
        <taxon>Magnoliidae</taxon>
        <taxon>Laurales</taxon>
        <taxon>Lauraceae</taxon>
        <taxon>Persea</taxon>
    </lineage>
</organism>
<comment type="caution">
    <text evidence="1">The sequence shown here is derived from an EMBL/GenBank/DDBJ whole genome shotgun (WGS) entry which is preliminary data.</text>
</comment>